<accession>A0AAV8EUP7</accession>
<feature type="domain" description="KIB1-4 beta-propeller" evidence="1">
    <location>
        <begin position="68"/>
        <end position="298"/>
    </location>
</feature>
<comment type="caution">
    <text evidence="2">The sequence shown here is derived from an EMBL/GenBank/DDBJ whole genome shotgun (WGS) entry which is preliminary data.</text>
</comment>
<name>A0AAV8EUP7_9POAL</name>
<proteinExistence type="predicted"/>
<dbReference type="PANTHER" id="PTHR33165">
    <property type="entry name" value="F-BOX DOMAIN CONTAINING PROTEIN-LIKE-RELATED"/>
    <property type="match status" value="1"/>
</dbReference>
<sequence length="346" mass="40131">MNARGRQRDWAGLVPELVYTIAREVTDISDFIRFRAVCKKWRSATTIADMSPQFPWLLNETTGPDLHFYSIALIKSFTFHVPKISDDEYVVNPCHGLMLVKSSSSKLSWWLLNPLNNNVVSLPSMREFSWELIGSPGYQSRDYVVVEGCKHLNVVKPGDDKWIKLEKKDSDFYFYFKNLLFIFDVFSWFTKVIDLCTHETVFVVPPPPKKFQFCDFGPTLIESYGEVLLVNYLLGSKKIVIQQLEYGNGQGNPHWVEVTSIGDRMLFINFHKLFGAFSLRASDFCGSNLNGNCIYYITRHKNWRSPNTIEKYCTVEKYDIKTATTEELHVERQNNISWYLPALNHI</sequence>
<gene>
    <name evidence="2" type="ORF">LUZ62_066774</name>
</gene>
<evidence type="ECO:0000313" key="2">
    <source>
        <dbReference type="EMBL" id="KAJ4782517.1"/>
    </source>
</evidence>
<dbReference type="Pfam" id="PF03478">
    <property type="entry name" value="Beta-prop_KIB1-4"/>
    <property type="match status" value="1"/>
</dbReference>
<evidence type="ECO:0000259" key="1">
    <source>
        <dbReference type="Pfam" id="PF03478"/>
    </source>
</evidence>
<keyword evidence="3" id="KW-1185">Reference proteome</keyword>
<reference evidence="2" key="1">
    <citation type="submission" date="2022-08" db="EMBL/GenBank/DDBJ databases">
        <authorList>
            <person name="Marques A."/>
        </authorList>
    </citation>
    <scope>NUCLEOTIDE SEQUENCE</scope>
    <source>
        <strain evidence="2">RhyPub2mFocal</strain>
        <tissue evidence="2">Leaves</tissue>
    </source>
</reference>
<dbReference type="EMBL" id="JAMFTS010000003">
    <property type="protein sequence ID" value="KAJ4782517.1"/>
    <property type="molecule type" value="Genomic_DNA"/>
</dbReference>
<dbReference type="InterPro" id="IPR005174">
    <property type="entry name" value="KIB1-4_b-propeller"/>
</dbReference>
<evidence type="ECO:0000313" key="3">
    <source>
        <dbReference type="Proteomes" id="UP001140206"/>
    </source>
</evidence>
<protein>
    <submittedName>
        <fullName evidence="2">F-box domain-containing protein</fullName>
    </submittedName>
</protein>
<dbReference type="Proteomes" id="UP001140206">
    <property type="component" value="Chromosome 3"/>
</dbReference>
<dbReference type="AlphaFoldDB" id="A0AAV8EUP7"/>
<organism evidence="2 3">
    <name type="scientific">Rhynchospora pubera</name>
    <dbReference type="NCBI Taxonomy" id="906938"/>
    <lineage>
        <taxon>Eukaryota</taxon>
        <taxon>Viridiplantae</taxon>
        <taxon>Streptophyta</taxon>
        <taxon>Embryophyta</taxon>
        <taxon>Tracheophyta</taxon>
        <taxon>Spermatophyta</taxon>
        <taxon>Magnoliopsida</taxon>
        <taxon>Liliopsida</taxon>
        <taxon>Poales</taxon>
        <taxon>Cyperaceae</taxon>
        <taxon>Cyperoideae</taxon>
        <taxon>Rhynchosporeae</taxon>
        <taxon>Rhynchospora</taxon>
    </lineage>
</organism>